<comment type="caution">
    <text evidence="3">The sequence shown here is derived from an EMBL/GenBank/DDBJ whole genome shotgun (WGS) entry which is preliminary data.</text>
</comment>
<reference evidence="3" key="1">
    <citation type="submission" date="2020-07" db="EMBL/GenBank/DDBJ databases">
        <title>Huge and variable diversity of episymbiotic CPR bacteria and DPANN archaea in groundwater ecosystems.</title>
        <authorList>
            <person name="He C.Y."/>
            <person name="Keren R."/>
            <person name="Whittaker M."/>
            <person name="Farag I.F."/>
            <person name="Doudna J."/>
            <person name="Cate J.H.D."/>
            <person name="Banfield J.F."/>
        </authorList>
    </citation>
    <scope>NUCLEOTIDE SEQUENCE</scope>
    <source>
        <strain evidence="3">NC_groundwater_928_Pr1_S-0.2um_72_17</strain>
    </source>
</reference>
<evidence type="ECO:0000313" key="3">
    <source>
        <dbReference type="EMBL" id="MBI3538675.1"/>
    </source>
</evidence>
<keyword evidence="1" id="KW-0732">Signal</keyword>
<evidence type="ECO:0000259" key="2">
    <source>
        <dbReference type="Pfam" id="PF13860"/>
    </source>
</evidence>
<feature type="chain" id="PRO_5039184288" description="FlgD/Vpr Ig-like domain-containing protein" evidence="1">
    <location>
        <begin position="25"/>
        <end position="211"/>
    </location>
</feature>
<evidence type="ECO:0000256" key="1">
    <source>
        <dbReference type="SAM" id="SignalP"/>
    </source>
</evidence>
<protein>
    <recommendedName>
        <fullName evidence="2">FlgD/Vpr Ig-like domain-containing protein</fullName>
    </recommendedName>
</protein>
<dbReference type="InterPro" id="IPR025965">
    <property type="entry name" value="FlgD/Vpr_Ig-like"/>
</dbReference>
<gene>
    <name evidence="3" type="ORF">HY076_00160</name>
</gene>
<evidence type="ECO:0000313" key="4">
    <source>
        <dbReference type="Proteomes" id="UP000807850"/>
    </source>
</evidence>
<organism evidence="3 4">
    <name type="scientific">Eiseniibacteriota bacterium</name>
    <dbReference type="NCBI Taxonomy" id="2212470"/>
    <lineage>
        <taxon>Bacteria</taxon>
        <taxon>Candidatus Eiseniibacteriota</taxon>
    </lineage>
</organism>
<sequence length="211" mass="22787">MFRSSATFVALALPALLLFRAASADPGVDVFYRDGNLRVTLRGNYAGSYYQVWRADDSAGVYAPVLAQSTLCTGDCFVQELDARPGRTVYYRFDLVPPAGGLISYGPYAIAVPDTPLGVRASPNPSSRDVRVELSLPGSNRYDGPVDADVRVIDLEGRTVRVLLAGPVGRGVTPVLWDGTNGSGRPVGAGIYFVRLRTPIGRSFSRIVRFR</sequence>
<dbReference type="Gene3D" id="2.60.40.4070">
    <property type="match status" value="1"/>
</dbReference>
<dbReference type="EMBL" id="JACQAY010000008">
    <property type="protein sequence ID" value="MBI3538675.1"/>
    <property type="molecule type" value="Genomic_DNA"/>
</dbReference>
<dbReference type="Proteomes" id="UP000807850">
    <property type="component" value="Unassembled WGS sequence"/>
</dbReference>
<accession>A0A9D6L845</accession>
<dbReference type="Pfam" id="PF13860">
    <property type="entry name" value="FlgD_ig"/>
    <property type="match status" value="1"/>
</dbReference>
<proteinExistence type="predicted"/>
<feature type="signal peptide" evidence="1">
    <location>
        <begin position="1"/>
        <end position="24"/>
    </location>
</feature>
<feature type="domain" description="FlgD/Vpr Ig-like" evidence="2">
    <location>
        <begin position="144"/>
        <end position="195"/>
    </location>
</feature>
<name>A0A9D6L845_UNCEI</name>
<dbReference type="AlphaFoldDB" id="A0A9D6L845"/>